<comment type="caution">
    <text evidence="2">The sequence shown here is derived from an EMBL/GenBank/DDBJ whole genome shotgun (WGS) entry which is preliminary data.</text>
</comment>
<name>A0A7J7FVC4_CAMSI</name>
<gene>
    <name evidence="2" type="ORF">HYC85_028466</name>
</gene>
<organism evidence="2 3">
    <name type="scientific">Camellia sinensis</name>
    <name type="common">Tea plant</name>
    <name type="synonym">Thea sinensis</name>
    <dbReference type="NCBI Taxonomy" id="4442"/>
    <lineage>
        <taxon>Eukaryota</taxon>
        <taxon>Viridiplantae</taxon>
        <taxon>Streptophyta</taxon>
        <taxon>Embryophyta</taxon>
        <taxon>Tracheophyta</taxon>
        <taxon>Spermatophyta</taxon>
        <taxon>Magnoliopsida</taxon>
        <taxon>eudicotyledons</taxon>
        <taxon>Gunneridae</taxon>
        <taxon>Pentapetalae</taxon>
        <taxon>asterids</taxon>
        <taxon>Ericales</taxon>
        <taxon>Theaceae</taxon>
        <taxon>Camellia</taxon>
    </lineage>
</organism>
<keyword evidence="3" id="KW-1185">Reference proteome</keyword>
<feature type="region of interest" description="Disordered" evidence="1">
    <location>
        <begin position="13"/>
        <end position="88"/>
    </location>
</feature>
<feature type="compositionally biased region" description="Polar residues" evidence="1">
    <location>
        <begin position="68"/>
        <end position="83"/>
    </location>
</feature>
<accession>A0A7J7FVC4</accession>
<evidence type="ECO:0000313" key="2">
    <source>
        <dbReference type="EMBL" id="KAF5932295.1"/>
    </source>
</evidence>
<evidence type="ECO:0000313" key="3">
    <source>
        <dbReference type="Proteomes" id="UP000593564"/>
    </source>
</evidence>
<sequence length="149" mass="16218">MKAEMELLKCQIKGKGVAGEGNLSERTPSPRCSSRRQGRTHTLSITRNYGVGGSNQGEGRSLSRDNTYRPSHPTPTSGSSFSTRSRDLRDVLEERARCREARRVPALQRLSVPVRYSEEVAMPAPQSDGPCAGGQRAGATYCHAAVSRD</sequence>
<dbReference type="Proteomes" id="UP000593564">
    <property type="component" value="Unassembled WGS sequence"/>
</dbReference>
<protein>
    <submittedName>
        <fullName evidence="2">Uncharacterized protein</fullName>
    </submittedName>
</protein>
<reference evidence="2 3" key="2">
    <citation type="submission" date="2020-07" db="EMBL/GenBank/DDBJ databases">
        <title>Genome assembly of wild tea tree DASZ reveals pedigree and selection history of tea varieties.</title>
        <authorList>
            <person name="Zhang W."/>
        </authorList>
    </citation>
    <scope>NUCLEOTIDE SEQUENCE [LARGE SCALE GENOMIC DNA]</scope>
    <source>
        <strain evidence="3">cv. G240</strain>
        <tissue evidence="2">Leaf</tissue>
    </source>
</reference>
<evidence type="ECO:0000256" key="1">
    <source>
        <dbReference type="SAM" id="MobiDB-lite"/>
    </source>
</evidence>
<reference evidence="3" key="1">
    <citation type="journal article" date="2020" name="Nat. Commun.">
        <title>Genome assembly of wild tea tree DASZ reveals pedigree and selection history of tea varieties.</title>
        <authorList>
            <person name="Zhang W."/>
            <person name="Zhang Y."/>
            <person name="Qiu H."/>
            <person name="Guo Y."/>
            <person name="Wan H."/>
            <person name="Zhang X."/>
            <person name="Scossa F."/>
            <person name="Alseekh S."/>
            <person name="Zhang Q."/>
            <person name="Wang P."/>
            <person name="Xu L."/>
            <person name="Schmidt M.H."/>
            <person name="Jia X."/>
            <person name="Li D."/>
            <person name="Zhu A."/>
            <person name="Guo F."/>
            <person name="Chen W."/>
            <person name="Ni D."/>
            <person name="Usadel B."/>
            <person name="Fernie A.R."/>
            <person name="Wen W."/>
        </authorList>
    </citation>
    <scope>NUCLEOTIDE SEQUENCE [LARGE SCALE GENOMIC DNA]</scope>
    <source>
        <strain evidence="3">cv. G240</strain>
    </source>
</reference>
<proteinExistence type="predicted"/>
<dbReference type="AlphaFoldDB" id="A0A7J7FVC4"/>
<dbReference type="EMBL" id="JACBKZ010000014">
    <property type="protein sequence ID" value="KAF5932295.1"/>
    <property type="molecule type" value="Genomic_DNA"/>
</dbReference>